<keyword evidence="2" id="KW-0808">Transferase</keyword>
<dbReference type="GO" id="GO:0005783">
    <property type="term" value="C:endoplasmic reticulum"/>
    <property type="evidence" value="ECO:0007669"/>
    <property type="project" value="TreeGrafter"/>
</dbReference>
<dbReference type="PANTHER" id="PTHR10983">
    <property type="entry name" value="1-ACYLGLYCEROL-3-PHOSPHATE ACYLTRANSFERASE-RELATED"/>
    <property type="match status" value="1"/>
</dbReference>
<keyword evidence="4" id="KW-1133">Transmembrane helix</keyword>
<evidence type="ECO:0000313" key="7">
    <source>
        <dbReference type="Proteomes" id="UP000271974"/>
    </source>
</evidence>
<dbReference type="CDD" id="cd07990">
    <property type="entry name" value="LPLAT_LCLAT1-like"/>
    <property type="match status" value="1"/>
</dbReference>
<comment type="caution">
    <text evidence="6">The sequence shown here is derived from an EMBL/GenBank/DDBJ whole genome shotgun (WGS) entry which is preliminary data.</text>
</comment>
<feature type="transmembrane region" description="Helical" evidence="4">
    <location>
        <begin position="320"/>
        <end position="341"/>
    </location>
</feature>
<dbReference type="Proteomes" id="UP000271974">
    <property type="component" value="Unassembled WGS sequence"/>
</dbReference>
<organism evidence="6 7">
    <name type="scientific">Elysia chlorotica</name>
    <name type="common">Eastern emerald elysia</name>
    <name type="synonym">Sea slug</name>
    <dbReference type="NCBI Taxonomy" id="188477"/>
    <lineage>
        <taxon>Eukaryota</taxon>
        <taxon>Metazoa</taxon>
        <taxon>Spiralia</taxon>
        <taxon>Lophotrochozoa</taxon>
        <taxon>Mollusca</taxon>
        <taxon>Gastropoda</taxon>
        <taxon>Heterobranchia</taxon>
        <taxon>Euthyneura</taxon>
        <taxon>Panpulmonata</taxon>
        <taxon>Sacoglossa</taxon>
        <taxon>Placobranchoidea</taxon>
        <taxon>Plakobranchidae</taxon>
        <taxon>Elysia</taxon>
    </lineage>
</organism>
<evidence type="ECO:0000256" key="4">
    <source>
        <dbReference type="SAM" id="Phobius"/>
    </source>
</evidence>
<dbReference type="SMART" id="SM00563">
    <property type="entry name" value="PlsC"/>
    <property type="match status" value="1"/>
</dbReference>
<keyword evidence="4" id="KW-0472">Membrane</keyword>
<evidence type="ECO:0000259" key="5">
    <source>
        <dbReference type="SMART" id="SM00563"/>
    </source>
</evidence>
<protein>
    <recommendedName>
        <fullName evidence="5">Phospholipid/glycerol acyltransferase domain-containing protein</fullName>
    </recommendedName>
</protein>
<feature type="non-terminal residue" evidence="6">
    <location>
        <position position="1"/>
    </location>
</feature>
<comment type="similarity">
    <text evidence="1">Belongs to the 1-acyl-sn-glycerol-3-phosphate acyltransferase family.</text>
</comment>
<dbReference type="InterPro" id="IPR032098">
    <property type="entry name" value="Acyltransf_C"/>
</dbReference>
<name>A0A3S1B880_ELYCH</name>
<feature type="transmembrane region" description="Helical" evidence="4">
    <location>
        <begin position="347"/>
        <end position="366"/>
    </location>
</feature>
<feature type="transmembrane region" description="Helical" evidence="4">
    <location>
        <begin position="20"/>
        <end position="42"/>
    </location>
</feature>
<evidence type="ECO:0000256" key="2">
    <source>
        <dbReference type="ARBA" id="ARBA00022679"/>
    </source>
</evidence>
<keyword evidence="7" id="KW-1185">Reference proteome</keyword>
<keyword evidence="4" id="KW-0812">Transmembrane</keyword>
<proteinExistence type="inferred from homology"/>
<feature type="domain" description="Phospholipid/glycerol acyltransferase" evidence="5">
    <location>
        <begin position="90"/>
        <end position="215"/>
    </location>
</feature>
<dbReference type="AlphaFoldDB" id="A0A3S1B880"/>
<dbReference type="Pfam" id="PF16076">
    <property type="entry name" value="Acyltransf_C"/>
    <property type="match status" value="1"/>
</dbReference>
<evidence type="ECO:0000256" key="3">
    <source>
        <dbReference type="ARBA" id="ARBA00023315"/>
    </source>
</evidence>
<dbReference type="GO" id="GO:0036149">
    <property type="term" value="P:phosphatidylinositol acyl-chain remodeling"/>
    <property type="evidence" value="ECO:0007669"/>
    <property type="project" value="TreeGrafter"/>
</dbReference>
<dbReference type="InterPro" id="IPR002123">
    <property type="entry name" value="Plipid/glycerol_acylTrfase"/>
</dbReference>
<dbReference type="PANTHER" id="PTHR10983:SF73">
    <property type="entry name" value="1-ACYL-SN-GLYCEROL-3-PHOSPHATE ACYLTRANSFERASE EPSILON"/>
    <property type="match status" value="1"/>
</dbReference>
<dbReference type="OrthoDB" id="189226at2759"/>
<dbReference type="SUPFAM" id="SSF69593">
    <property type="entry name" value="Glycerol-3-phosphate (1)-acyltransferase"/>
    <property type="match status" value="1"/>
</dbReference>
<dbReference type="GO" id="GO:0016746">
    <property type="term" value="F:acyltransferase activity"/>
    <property type="evidence" value="ECO:0007669"/>
    <property type="project" value="UniProtKB-KW"/>
</dbReference>
<accession>A0A3S1B880</accession>
<dbReference type="EMBL" id="RQTK01000833">
    <property type="protein sequence ID" value="RUS74409.1"/>
    <property type="molecule type" value="Genomic_DNA"/>
</dbReference>
<dbReference type="GO" id="GO:0005739">
    <property type="term" value="C:mitochondrion"/>
    <property type="evidence" value="ECO:0007669"/>
    <property type="project" value="TreeGrafter"/>
</dbReference>
<evidence type="ECO:0000256" key="1">
    <source>
        <dbReference type="ARBA" id="ARBA00008655"/>
    </source>
</evidence>
<keyword evidence="3" id="KW-0012">Acyltransferase</keyword>
<evidence type="ECO:0000313" key="6">
    <source>
        <dbReference type="EMBL" id="RUS74409.1"/>
    </source>
</evidence>
<gene>
    <name evidence="6" type="ORF">EGW08_017827</name>
</gene>
<sequence>KMLTGIILLENLKWLLPTTFMIGAAPAYITAWAGWRAISAILPRWIYVKGDDFLFSTYHRNLLFFFETLTGVELIFYGDLNALLKNSENSLYISNHQSTMDWVIASCIAKRRGCLGSSRYVLKDGLKFLPFYGFYLGMHGSLFVKRAGKFDKSKAEKQLSKDAEDKIPTWLVIFPEGTRFNPEVPSALQDSKQFAIDQGLEPLEHVLFPRVRALEVCVQQLRPNLDSIYDVTIAYGGAYDFDNHQKLSAPTMQDFLKGKSPKVHIHINKVPIDTVPSDSSELKQWLYERFQAKDRLLTQYFECESESEARFPGIRVVKNIPLISLLPSVLLWSGVFTLCQISKVDRAMYWKVGSSIAGLGIVWMAVMRR</sequence>
<dbReference type="STRING" id="188477.A0A3S1B880"/>
<dbReference type="Pfam" id="PF01553">
    <property type="entry name" value="Acyltransferase"/>
    <property type="match status" value="1"/>
</dbReference>
<reference evidence="6 7" key="1">
    <citation type="submission" date="2019-01" db="EMBL/GenBank/DDBJ databases">
        <title>A draft genome assembly of the solar-powered sea slug Elysia chlorotica.</title>
        <authorList>
            <person name="Cai H."/>
            <person name="Li Q."/>
            <person name="Fang X."/>
            <person name="Li J."/>
            <person name="Curtis N.E."/>
            <person name="Altenburger A."/>
            <person name="Shibata T."/>
            <person name="Feng M."/>
            <person name="Maeda T."/>
            <person name="Schwartz J.A."/>
            <person name="Shigenobu S."/>
            <person name="Lundholm N."/>
            <person name="Nishiyama T."/>
            <person name="Yang H."/>
            <person name="Hasebe M."/>
            <person name="Li S."/>
            <person name="Pierce S.K."/>
            <person name="Wang J."/>
        </authorList>
    </citation>
    <scope>NUCLEOTIDE SEQUENCE [LARGE SCALE GENOMIC DNA]</scope>
    <source>
        <strain evidence="6">EC2010</strain>
        <tissue evidence="6">Whole organism of an adult</tissue>
    </source>
</reference>